<dbReference type="SUPFAM" id="SSF48452">
    <property type="entry name" value="TPR-like"/>
    <property type="match status" value="1"/>
</dbReference>
<evidence type="ECO:0000256" key="1">
    <source>
        <dbReference type="ARBA" id="ARBA00022737"/>
    </source>
</evidence>
<dbReference type="PANTHER" id="PTHR44858">
    <property type="entry name" value="TETRATRICOPEPTIDE REPEAT PROTEIN 6"/>
    <property type="match status" value="1"/>
</dbReference>
<evidence type="ECO:0000256" key="3">
    <source>
        <dbReference type="PROSITE-ProRule" id="PRU00339"/>
    </source>
</evidence>
<dbReference type="PANTHER" id="PTHR44858:SF1">
    <property type="entry name" value="UDP-N-ACETYLGLUCOSAMINE--PEPTIDE N-ACETYLGLUCOSAMINYLTRANSFERASE SPINDLY-RELATED"/>
    <property type="match status" value="1"/>
</dbReference>
<dbReference type="Pfam" id="PF07719">
    <property type="entry name" value="TPR_2"/>
    <property type="match status" value="1"/>
</dbReference>
<dbReference type="InterPro" id="IPR011990">
    <property type="entry name" value="TPR-like_helical_dom_sf"/>
</dbReference>
<dbReference type="InterPro" id="IPR019734">
    <property type="entry name" value="TPR_rpt"/>
</dbReference>
<dbReference type="SMART" id="SM00028">
    <property type="entry name" value="TPR"/>
    <property type="match status" value="4"/>
</dbReference>
<protein>
    <submittedName>
        <fullName evidence="4">TPR repeat-containing protein</fullName>
    </submittedName>
</protein>
<name>B9XGR6_PEDPL</name>
<feature type="repeat" description="TPR" evidence="3">
    <location>
        <begin position="137"/>
        <end position="170"/>
    </location>
</feature>
<dbReference type="STRING" id="320771.Cflav_PD4006"/>
<evidence type="ECO:0000313" key="5">
    <source>
        <dbReference type="Proteomes" id="UP000003688"/>
    </source>
</evidence>
<dbReference type="RefSeq" id="WP_007415012.1">
    <property type="nucleotide sequence ID" value="NZ_ABOX02000013.1"/>
</dbReference>
<keyword evidence="5" id="KW-1185">Reference proteome</keyword>
<dbReference type="AlphaFoldDB" id="B9XGR6"/>
<organism evidence="4 5">
    <name type="scientific">Pedosphaera parvula (strain Ellin514)</name>
    <dbReference type="NCBI Taxonomy" id="320771"/>
    <lineage>
        <taxon>Bacteria</taxon>
        <taxon>Pseudomonadati</taxon>
        <taxon>Verrucomicrobiota</taxon>
        <taxon>Pedosphaerae</taxon>
        <taxon>Pedosphaerales</taxon>
        <taxon>Pedosphaeraceae</taxon>
        <taxon>Pedosphaera</taxon>
    </lineage>
</organism>
<feature type="repeat" description="TPR" evidence="3">
    <location>
        <begin position="69"/>
        <end position="102"/>
    </location>
</feature>
<proteinExistence type="predicted"/>
<feature type="repeat" description="TPR" evidence="3">
    <location>
        <begin position="103"/>
        <end position="136"/>
    </location>
</feature>
<dbReference type="InterPro" id="IPR013105">
    <property type="entry name" value="TPR_2"/>
</dbReference>
<gene>
    <name evidence="4" type="ORF">Cflav_PD4006</name>
</gene>
<dbReference type="Gene3D" id="1.25.40.10">
    <property type="entry name" value="Tetratricopeptide repeat domain"/>
    <property type="match status" value="2"/>
</dbReference>
<dbReference type="OrthoDB" id="229305at2"/>
<feature type="repeat" description="TPR" evidence="3">
    <location>
        <begin position="35"/>
        <end position="68"/>
    </location>
</feature>
<evidence type="ECO:0000256" key="2">
    <source>
        <dbReference type="ARBA" id="ARBA00022803"/>
    </source>
</evidence>
<accession>B9XGR6</accession>
<dbReference type="InterPro" id="IPR050498">
    <property type="entry name" value="Ycf3"/>
</dbReference>
<evidence type="ECO:0000313" key="4">
    <source>
        <dbReference type="EMBL" id="EEF60837.1"/>
    </source>
</evidence>
<sequence length="269" mass="30597" precursor="true">MNNSQTLKHRATWALAALALIGAMLSIPRSRPKDAQGFVIRGDSYNKKGDIENAINDYTEAIRLSPGEYILYFKRAYNYDLQKDFDKAITDYTEAIRLEPREAGLYFNRGSEYGQKNELEKAIADFNEAIQLNTNLSSAYNGRGYANYKKGNFEKAQPDFLHAISLEPTNGVAYGNLAWLLATCPTDSFRNGEEAVTLATKACQLTNWKSWLRIDILAAAYAEVGDFGVAIQYQQKAMGFLGVREKDWQKMHERLEMYRQKRAYHRAAE</sequence>
<keyword evidence="1" id="KW-0677">Repeat</keyword>
<dbReference type="Pfam" id="PF13181">
    <property type="entry name" value="TPR_8"/>
    <property type="match status" value="1"/>
</dbReference>
<dbReference type="PROSITE" id="PS50005">
    <property type="entry name" value="TPR"/>
    <property type="match status" value="4"/>
</dbReference>
<dbReference type="Pfam" id="PF13414">
    <property type="entry name" value="TPR_11"/>
    <property type="match status" value="1"/>
</dbReference>
<keyword evidence="2 3" id="KW-0802">TPR repeat</keyword>
<reference evidence="4 5" key="1">
    <citation type="journal article" date="2011" name="J. Bacteriol.">
        <title>Genome sequence of 'Pedosphaera parvula' Ellin514, an aerobic Verrucomicrobial isolate from pasture soil.</title>
        <authorList>
            <person name="Kant R."/>
            <person name="van Passel M.W."/>
            <person name="Sangwan P."/>
            <person name="Palva A."/>
            <person name="Lucas S."/>
            <person name="Copeland A."/>
            <person name="Lapidus A."/>
            <person name="Glavina Del Rio T."/>
            <person name="Dalin E."/>
            <person name="Tice H."/>
            <person name="Bruce D."/>
            <person name="Goodwin L."/>
            <person name="Pitluck S."/>
            <person name="Chertkov O."/>
            <person name="Larimer F.W."/>
            <person name="Land M.L."/>
            <person name="Hauser L."/>
            <person name="Brettin T.S."/>
            <person name="Detter J.C."/>
            <person name="Han S."/>
            <person name="de Vos W.M."/>
            <person name="Janssen P.H."/>
            <person name="Smidt H."/>
        </authorList>
    </citation>
    <scope>NUCLEOTIDE SEQUENCE [LARGE SCALE GENOMIC DNA]</scope>
    <source>
        <strain evidence="4 5">Ellin514</strain>
    </source>
</reference>
<dbReference type="Proteomes" id="UP000003688">
    <property type="component" value="Unassembled WGS sequence"/>
</dbReference>
<comment type="caution">
    <text evidence="4">The sequence shown here is derived from an EMBL/GenBank/DDBJ whole genome shotgun (WGS) entry which is preliminary data.</text>
</comment>
<dbReference type="EMBL" id="ABOX02000013">
    <property type="protein sequence ID" value="EEF60837.1"/>
    <property type="molecule type" value="Genomic_DNA"/>
</dbReference>